<sequence>MNYLIKIKNNSSKLIFYIFFLVNLSVLKAYSTENTYKIFFSENHMYLEKNNFLLSLPYKIKLEENLNQFEIVDGPEVCKSIFSISNQNLLFKDPKNNLKTYTECKLKLSNSTTKNSLIYHFGINKTFKSWCASKEQSGIGIKKTVEAVMNMIQAKDCKDDSIKESLFNARMLNLAGQELSDLSPLGCLVSLRALWLDNNELSNLKPLSSLKSLIVLSLSNNHISDIQVISNFKELQWLFLSTNQIDNVDYLSNLEKIKVLSIKNNNIDNPKPLFQFSPNTLILANGNPFLKNVCKDYSDNKSGLKQISWVEKLCKSDPSKKAIKVNLSSPI</sequence>
<dbReference type="Proteomes" id="UP000437748">
    <property type="component" value="Unassembled WGS sequence"/>
</dbReference>
<protein>
    <recommendedName>
        <fullName evidence="5">Leucine-rich repeat domain-containing protein</fullName>
    </recommendedName>
</protein>
<dbReference type="EMBL" id="WFLM01000001">
    <property type="protein sequence ID" value="KAB8040937.1"/>
    <property type="molecule type" value="Genomic_DNA"/>
</dbReference>
<dbReference type="InterPro" id="IPR032675">
    <property type="entry name" value="LRR_dom_sf"/>
</dbReference>
<dbReference type="SUPFAM" id="SSF52075">
    <property type="entry name" value="Outer arm dynein light chain 1"/>
    <property type="match status" value="1"/>
</dbReference>
<dbReference type="InterPro" id="IPR025875">
    <property type="entry name" value="Leu-rich_rpt_4"/>
</dbReference>
<proteinExistence type="predicted"/>
<evidence type="ECO:0000256" key="1">
    <source>
        <dbReference type="ARBA" id="ARBA00022614"/>
    </source>
</evidence>
<organism evidence="3 4">
    <name type="scientific">Silvanigrella paludirubra</name>
    <dbReference type="NCBI Taxonomy" id="2499159"/>
    <lineage>
        <taxon>Bacteria</taxon>
        <taxon>Pseudomonadati</taxon>
        <taxon>Bdellovibrionota</taxon>
        <taxon>Oligoflexia</taxon>
        <taxon>Silvanigrellales</taxon>
        <taxon>Silvanigrellaceae</taxon>
        <taxon>Silvanigrella</taxon>
    </lineage>
</organism>
<keyword evidence="4" id="KW-1185">Reference proteome</keyword>
<dbReference type="PANTHER" id="PTHR18849">
    <property type="entry name" value="LEUCINE RICH REPEAT PROTEIN"/>
    <property type="match status" value="1"/>
</dbReference>
<keyword evidence="1" id="KW-0433">Leucine-rich repeat</keyword>
<name>A0A6N6VYN7_9BACT</name>
<accession>A0A6N6VYN7</accession>
<evidence type="ECO:0000313" key="3">
    <source>
        <dbReference type="EMBL" id="KAB8040937.1"/>
    </source>
</evidence>
<keyword evidence="2" id="KW-0677">Repeat</keyword>
<dbReference type="RefSeq" id="WP_153418460.1">
    <property type="nucleotide sequence ID" value="NZ_WFLM01000001.1"/>
</dbReference>
<reference evidence="3 4" key="1">
    <citation type="submission" date="2019-10" db="EMBL/GenBank/DDBJ databases">
        <title>New species of Slilvanegrellaceae.</title>
        <authorList>
            <person name="Pitt A."/>
            <person name="Hahn M.W."/>
        </authorList>
    </citation>
    <scope>NUCLEOTIDE SEQUENCE [LARGE SCALE GENOMIC DNA]</scope>
    <source>
        <strain evidence="3 4">SP-Ram-0.45-NSY-1</strain>
    </source>
</reference>
<dbReference type="OrthoDB" id="5293294at2"/>
<dbReference type="PANTHER" id="PTHR18849:SF0">
    <property type="entry name" value="CILIA- AND FLAGELLA-ASSOCIATED PROTEIN 410-RELATED"/>
    <property type="match status" value="1"/>
</dbReference>
<dbReference type="InterPro" id="IPR001611">
    <property type="entry name" value="Leu-rich_rpt"/>
</dbReference>
<gene>
    <name evidence="3" type="ORF">GCL60_03115</name>
</gene>
<dbReference type="Gene3D" id="3.80.10.10">
    <property type="entry name" value="Ribonuclease Inhibitor"/>
    <property type="match status" value="1"/>
</dbReference>
<evidence type="ECO:0000313" key="4">
    <source>
        <dbReference type="Proteomes" id="UP000437748"/>
    </source>
</evidence>
<dbReference type="AlphaFoldDB" id="A0A6N6VYN7"/>
<comment type="caution">
    <text evidence="3">The sequence shown here is derived from an EMBL/GenBank/DDBJ whole genome shotgun (WGS) entry which is preliminary data.</text>
</comment>
<dbReference type="PROSITE" id="PS51450">
    <property type="entry name" value="LRR"/>
    <property type="match status" value="3"/>
</dbReference>
<evidence type="ECO:0008006" key="5">
    <source>
        <dbReference type="Google" id="ProtNLM"/>
    </source>
</evidence>
<dbReference type="Pfam" id="PF12799">
    <property type="entry name" value="LRR_4"/>
    <property type="match status" value="1"/>
</dbReference>
<evidence type="ECO:0000256" key="2">
    <source>
        <dbReference type="ARBA" id="ARBA00022737"/>
    </source>
</evidence>